<proteinExistence type="predicted"/>
<accession>A0A8S5PPW2</accession>
<name>A0A8S5PPW2_9CAUD</name>
<dbReference type="EMBL" id="BK015483">
    <property type="protein sequence ID" value="DAE09142.1"/>
    <property type="molecule type" value="Genomic_DNA"/>
</dbReference>
<organism evidence="1">
    <name type="scientific">Siphoviridae sp. ctZro7</name>
    <dbReference type="NCBI Taxonomy" id="2825561"/>
    <lineage>
        <taxon>Viruses</taxon>
        <taxon>Duplodnaviria</taxon>
        <taxon>Heunggongvirae</taxon>
        <taxon>Uroviricota</taxon>
        <taxon>Caudoviricetes</taxon>
    </lineage>
</organism>
<protein>
    <submittedName>
        <fullName evidence="1">Uncharacterized protein</fullName>
    </submittedName>
</protein>
<reference evidence="1" key="1">
    <citation type="journal article" date="2021" name="Proc. Natl. Acad. Sci. U.S.A.">
        <title>A Catalog of Tens of Thousands of Viruses from Human Metagenomes Reveals Hidden Associations with Chronic Diseases.</title>
        <authorList>
            <person name="Tisza M.J."/>
            <person name="Buck C.B."/>
        </authorList>
    </citation>
    <scope>NUCLEOTIDE SEQUENCE</scope>
    <source>
        <strain evidence="1">CtZro7</strain>
    </source>
</reference>
<sequence length="46" mass="5681">MMRFVMMQLILHRMEGIMQQIMLFYRYSAVLKDNYYVSLCVRVCRV</sequence>
<evidence type="ECO:0000313" key="1">
    <source>
        <dbReference type="EMBL" id="DAE09142.1"/>
    </source>
</evidence>